<dbReference type="InterPro" id="IPR016032">
    <property type="entry name" value="Sig_transdc_resp-reg_C-effctor"/>
</dbReference>
<dbReference type="SUPFAM" id="SSF46894">
    <property type="entry name" value="C-terminal effector domain of the bipartite response regulators"/>
    <property type="match status" value="1"/>
</dbReference>
<name>A0A344QXM5_SALER</name>
<sequence length="231" mass="26625">MFLMKYILVIDNDLYNRAGIHSYLISKFSNVQILHDITLENIKKSSLIIFSFPLINNLPSFIFLRRYYITKIICIVTNPSSINIKILPTGMNDIILIPKNITLQKFYNIVRNSLNDRDRMTNNNDGVCNFCTQSYFSPQQYNILFRMFNGQTVNDIARELMLSKSTVYSHKYSFMNKFKLKTTYELYLFWMLLNKCISEKCSSALSGAECSSGWVLHLASAAVFTTASGES</sequence>
<gene>
    <name evidence="3" type="ORF">FNI14_19450</name>
</gene>
<dbReference type="InterPro" id="IPR036388">
    <property type="entry name" value="WH-like_DNA-bd_sf"/>
</dbReference>
<dbReference type="Pfam" id="PF00196">
    <property type="entry name" value="GerE"/>
    <property type="match status" value="1"/>
</dbReference>
<dbReference type="InterPro" id="IPR000792">
    <property type="entry name" value="Tscrpt_reg_LuxR_C"/>
</dbReference>
<dbReference type="EMBL" id="AAIAJV010000025">
    <property type="protein sequence ID" value="ECC1608118.1"/>
    <property type="molecule type" value="Genomic_DNA"/>
</dbReference>
<organism evidence="3">
    <name type="scientific">Salmonella enterica subsp. salamae</name>
    <dbReference type="NCBI Taxonomy" id="59202"/>
    <lineage>
        <taxon>Bacteria</taxon>
        <taxon>Pseudomonadati</taxon>
        <taxon>Pseudomonadota</taxon>
        <taxon>Gammaproteobacteria</taxon>
        <taxon>Enterobacterales</taxon>
        <taxon>Enterobacteriaceae</taxon>
        <taxon>Salmonella</taxon>
    </lineage>
</organism>
<evidence type="ECO:0000313" key="3">
    <source>
        <dbReference type="EMBL" id="ECC1608118.1"/>
    </source>
</evidence>
<evidence type="ECO:0000256" key="1">
    <source>
        <dbReference type="ARBA" id="ARBA00023125"/>
    </source>
</evidence>
<dbReference type="PRINTS" id="PR00038">
    <property type="entry name" value="HTHLUXR"/>
</dbReference>
<dbReference type="AlphaFoldDB" id="A0A344QXM5"/>
<dbReference type="PROSITE" id="PS50043">
    <property type="entry name" value="HTH_LUXR_2"/>
    <property type="match status" value="1"/>
</dbReference>
<dbReference type="GO" id="GO:0003677">
    <property type="term" value="F:DNA binding"/>
    <property type="evidence" value="ECO:0007669"/>
    <property type="project" value="UniProtKB-KW"/>
</dbReference>
<feature type="domain" description="HTH luxR-type" evidence="2">
    <location>
        <begin position="129"/>
        <end position="194"/>
    </location>
</feature>
<evidence type="ECO:0000259" key="2">
    <source>
        <dbReference type="PROSITE" id="PS50043"/>
    </source>
</evidence>
<keyword evidence="1" id="KW-0238">DNA-binding</keyword>
<proteinExistence type="predicted"/>
<comment type="caution">
    <text evidence="3">The sequence shown here is derived from an EMBL/GenBank/DDBJ whole genome shotgun (WGS) entry which is preliminary data.</text>
</comment>
<dbReference type="SMART" id="SM00421">
    <property type="entry name" value="HTH_LUXR"/>
    <property type="match status" value="1"/>
</dbReference>
<dbReference type="Gene3D" id="1.10.10.10">
    <property type="entry name" value="Winged helix-like DNA-binding domain superfamily/Winged helix DNA-binding domain"/>
    <property type="match status" value="1"/>
</dbReference>
<dbReference type="GO" id="GO:0006355">
    <property type="term" value="P:regulation of DNA-templated transcription"/>
    <property type="evidence" value="ECO:0007669"/>
    <property type="project" value="InterPro"/>
</dbReference>
<protein>
    <submittedName>
        <fullName evidence="3">Helix-turn-helix transcriptional regulator</fullName>
    </submittedName>
</protein>
<reference evidence="3" key="1">
    <citation type="submission" date="2019-07" db="EMBL/GenBank/DDBJ databases">
        <authorList>
            <person name="Ashton P.M."/>
            <person name="Dallman T."/>
            <person name="Nair S."/>
            <person name="De Pinna E."/>
            <person name="Peters T."/>
            <person name="Grant K."/>
        </authorList>
    </citation>
    <scope>NUCLEOTIDE SEQUENCE</scope>
    <source>
        <strain evidence="3">646013</strain>
    </source>
</reference>
<accession>A0A344QXM5</accession>